<dbReference type="InterPro" id="IPR050832">
    <property type="entry name" value="Bact_Acetyltransf"/>
</dbReference>
<dbReference type="RefSeq" id="WP_207926587.1">
    <property type="nucleotide sequence ID" value="NZ_SLWS01000011.1"/>
</dbReference>
<dbReference type="EMBL" id="SLWS01000011">
    <property type="protein sequence ID" value="TCO53042.1"/>
    <property type="molecule type" value="Genomic_DNA"/>
</dbReference>
<dbReference type="PANTHER" id="PTHR43877:SF2">
    <property type="entry name" value="AMINOALKYLPHOSPHONATE N-ACETYLTRANSFERASE-RELATED"/>
    <property type="match status" value="1"/>
</dbReference>
<dbReference type="Proteomes" id="UP000295680">
    <property type="component" value="Unassembled WGS sequence"/>
</dbReference>
<dbReference type="SUPFAM" id="SSF55729">
    <property type="entry name" value="Acyl-CoA N-acyltransferases (Nat)"/>
    <property type="match status" value="1"/>
</dbReference>
<evidence type="ECO:0000256" key="1">
    <source>
        <dbReference type="ARBA" id="ARBA00022679"/>
    </source>
</evidence>
<name>A0A4R2J6A9_9PSEU</name>
<gene>
    <name evidence="5" type="ORF">EV192_111239</name>
</gene>
<dbReference type="GO" id="GO:0016747">
    <property type="term" value="F:acyltransferase activity, transferring groups other than amino-acyl groups"/>
    <property type="evidence" value="ECO:0007669"/>
    <property type="project" value="InterPro"/>
</dbReference>
<dbReference type="Pfam" id="PF00583">
    <property type="entry name" value="Acetyltransf_1"/>
    <property type="match status" value="1"/>
</dbReference>
<dbReference type="CDD" id="cd04301">
    <property type="entry name" value="NAT_SF"/>
    <property type="match status" value="1"/>
</dbReference>
<keyword evidence="1 5" id="KW-0808">Transferase</keyword>
<dbReference type="InterPro" id="IPR016181">
    <property type="entry name" value="Acyl_CoA_acyltransferase"/>
</dbReference>
<dbReference type="AlphaFoldDB" id="A0A4R2J6A9"/>
<keyword evidence="6" id="KW-1185">Reference proteome</keyword>
<sequence length="201" mass="22062">MDIVETAVAEAEPMLREYYADIIARYRGRPATRREIEETLVDEPSEDLLLLLARDNDTVLGCVGLRLAVPFAEVKRVYVRPEARGRGVASAMMAAVERIALAHDCRTMRLDVRDDLVEARALYAKCGYVDVEPFNDDKYVGHWLAKELSATGKPLAWNRRLDEVAHPGTNAGPTPDGSPILSTVDDNPAGPRTPSTTGSAD</sequence>
<dbReference type="PANTHER" id="PTHR43877">
    <property type="entry name" value="AMINOALKYLPHOSPHONATE N-ACETYLTRANSFERASE-RELATED-RELATED"/>
    <property type="match status" value="1"/>
</dbReference>
<protein>
    <submittedName>
        <fullName evidence="5">Acetyltransferase (GNAT) family protein</fullName>
    </submittedName>
</protein>
<evidence type="ECO:0000313" key="6">
    <source>
        <dbReference type="Proteomes" id="UP000295680"/>
    </source>
</evidence>
<feature type="region of interest" description="Disordered" evidence="3">
    <location>
        <begin position="165"/>
        <end position="201"/>
    </location>
</feature>
<organism evidence="5 6">
    <name type="scientific">Actinocrispum wychmicini</name>
    <dbReference type="NCBI Taxonomy" id="1213861"/>
    <lineage>
        <taxon>Bacteria</taxon>
        <taxon>Bacillati</taxon>
        <taxon>Actinomycetota</taxon>
        <taxon>Actinomycetes</taxon>
        <taxon>Pseudonocardiales</taxon>
        <taxon>Pseudonocardiaceae</taxon>
        <taxon>Actinocrispum</taxon>
    </lineage>
</organism>
<reference evidence="5 6" key="1">
    <citation type="submission" date="2019-03" db="EMBL/GenBank/DDBJ databases">
        <title>Genomic Encyclopedia of Type Strains, Phase IV (KMG-IV): sequencing the most valuable type-strain genomes for metagenomic binning, comparative biology and taxonomic classification.</title>
        <authorList>
            <person name="Goeker M."/>
        </authorList>
    </citation>
    <scope>NUCLEOTIDE SEQUENCE [LARGE SCALE GENOMIC DNA]</scope>
    <source>
        <strain evidence="5 6">DSM 45934</strain>
    </source>
</reference>
<proteinExistence type="predicted"/>
<dbReference type="Gene3D" id="3.40.630.30">
    <property type="match status" value="1"/>
</dbReference>
<dbReference type="InterPro" id="IPR000182">
    <property type="entry name" value="GNAT_dom"/>
</dbReference>
<keyword evidence="2" id="KW-0012">Acyltransferase</keyword>
<evidence type="ECO:0000313" key="5">
    <source>
        <dbReference type="EMBL" id="TCO53042.1"/>
    </source>
</evidence>
<evidence type="ECO:0000256" key="2">
    <source>
        <dbReference type="ARBA" id="ARBA00023315"/>
    </source>
</evidence>
<feature type="domain" description="N-acetyltransferase" evidence="4">
    <location>
        <begin position="6"/>
        <end position="149"/>
    </location>
</feature>
<accession>A0A4R2J6A9</accession>
<evidence type="ECO:0000256" key="3">
    <source>
        <dbReference type="SAM" id="MobiDB-lite"/>
    </source>
</evidence>
<dbReference type="PROSITE" id="PS51186">
    <property type="entry name" value="GNAT"/>
    <property type="match status" value="1"/>
</dbReference>
<comment type="caution">
    <text evidence="5">The sequence shown here is derived from an EMBL/GenBank/DDBJ whole genome shotgun (WGS) entry which is preliminary data.</text>
</comment>
<evidence type="ECO:0000259" key="4">
    <source>
        <dbReference type="PROSITE" id="PS51186"/>
    </source>
</evidence>